<comment type="caution">
    <text evidence="1">The sequence shown here is derived from an EMBL/GenBank/DDBJ whole genome shotgun (WGS) entry which is preliminary data.</text>
</comment>
<evidence type="ECO:0000313" key="2">
    <source>
        <dbReference type="Proteomes" id="UP001139981"/>
    </source>
</evidence>
<dbReference type="EMBL" id="JANBVB010000920">
    <property type="protein sequence ID" value="KAJ2891688.1"/>
    <property type="molecule type" value="Genomic_DNA"/>
</dbReference>
<evidence type="ECO:0000313" key="1">
    <source>
        <dbReference type="EMBL" id="KAJ2891688.1"/>
    </source>
</evidence>
<protein>
    <submittedName>
        <fullName evidence="1">Uncharacterized protein</fullName>
    </submittedName>
</protein>
<sequence>MLDLMMLALLTIPIQSAAEVIWHGQTLQGYTLNEHTSSTPHEQLRPVRAPLVQGCTLDTNGLAARSSTRISQADLVVVVVWQEAVDVGCFSFAQIHLQLVSSGGPDNGAIRGVIFGSAVDSRNFTFGSPLVEPYGDLEAHNSAVHVMLVADHVAKSIVAHLPHHPLGSSASNATLAMLYQRSPWSALHRSAGFAAQKYTFLSISGGLVLYTLWETALALWTPTAWNQRMLMYIAAIAYLVVFTVLQPYNTNNRALEMAAYASWIVGYIIFTIFIVAWGAIVEKLHGDDSILRHQSVLNYGAAIAVSLSILIKLWAFAAESYQFLMIADLVTAYEIPAIFGLQTALLIYLVWSFLRRTTIIAISRHTKKALRNVAVLCTVAISGCICLLVMGVVIASPARYTVAGYLAVIMLYKLGQFLVLASIFAVLWVREHARRTRPPISEHEFYVEVESSFIRPSRHNVRDIDSQVSLVGKGFVHNDSTSAHRLSKAVGLSYEQSYLTGDSLARIESGSSSTIVVQDACFPAMHVTLRNQQHLFDGHAVVGGITRKHSKRHVYVPLEPLSNSQMRQ</sequence>
<gene>
    <name evidence="1" type="ORF">IWW38_003514</name>
</gene>
<accession>A0ACC1M245</accession>
<reference evidence="1" key="1">
    <citation type="submission" date="2022-07" db="EMBL/GenBank/DDBJ databases">
        <title>Phylogenomic reconstructions and comparative analyses of Kickxellomycotina fungi.</title>
        <authorList>
            <person name="Reynolds N.K."/>
            <person name="Stajich J.E."/>
            <person name="Barry K."/>
            <person name="Grigoriev I.V."/>
            <person name="Crous P."/>
            <person name="Smith M.E."/>
        </authorList>
    </citation>
    <scope>NUCLEOTIDE SEQUENCE</scope>
    <source>
        <strain evidence="1">CBS 190363</strain>
    </source>
</reference>
<keyword evidence="2" id="KW-1185">Reference proteome</keyword>
<proteinExistence type="predicted"/>
<feature type="non-terminal residue" evidence="1">
    <location>
        <position position="568"/>
    </location>
</feature>
<organism evidence="1 2">
    <name type="scientific">Coemansia aciculifera</name>
    <dbReference type="NCBI Taxonomy" id="417176"/>
    <lineage>
        <taxon>Eukaryota</taxon>
        <taxon>Fungi</taxon>
        <taxon>Fungi incertae sedis</taxon>
        <taxon>Zoopagomycota</taxon>
        <taxon>Kickxellomycotina</taxon>
        <taxon>Kickxellomycetes</taxon>
        <taxon>Kickxellales</taxon>
        <taxon>Kickxellaceae</taxon>
        <taxon>Coemansia</taxon>
    </lineage>
</organism>
<name>A0ACC1M245_9FUNG</name>
<dbReference type="Proteomes" id="UP001139981">
    <property type="component" value="Unassembled WGS sequence"/>
</dbReference>